<evidence type="ECO:0000256" key="1">
    <source>
        <dbReference type="SAM" id="MobiDB-lite"/>
    </source>
</evidence>
<dbReference type="GO" id="GO:0032049">
    <property type="term" value="P:cardiolipin biosynthetic process"/>
    <property type="evidence" value="ECO:0007669"/>
    <property type="project" value="UniProtKB-ARBA"/>
</dbReference>
<dbReference type="EMBL" id="KL198077">
    <property type="protein sequence ID" value="KDQ09583.1"/>
    <property type="molecule type" value="Genomic_DNA"/>
</dbReference>
<reference evidence="4" key="1">
    <citation type="journal article" date="2014" name="Proc. Natl. Acad. Sci. U.S.A.">
        <title>Extensive sampling of basidiomycete genomes demonstrates inadequacy of the white-rot/brown-rot paradigm for wood decay fungi.</title>
        <authorList>
            <person name="Riley R."/>
            <person name="Salamov A.A."/>
            <person name="Brown D.W."/>
            <person name="Nagy L.G."/>
            <person name="Floudas D."/>
            <person name="Held B.W."/>
            <person name="Levasseur A."/>
            <person name="Lombard V."/>
            <person name="Morin E."/>
            <person name="Otillar R."/>
            <person name="Lindquist E.A."/>
            <person name="Sun H."/>
            <person name="LaButti K.M."/>
            <person name="Schmutz J."/>
            <person name="Jabbour D."/>
            <person name="Luo H."/>
            <person name="Baker S.E."/>
            <person name="Pisabarro A.G."/>
            <person name="Walton J.D."/>
            <person name="Blanchette R.A."/>
            <person name="Henrissat B."/>
            <person name="Martin F."/>
            <person name="Cullen D."/>
            <person name="Hibbett D.S."/>
            <person name="Grigoriev I.V."/>
        </authorList>
    </citation>
    <scope>NUCLEOTIDE SEQUENCE [LARGE SCALE GENOMIC DNA]</scope>
    <source>
        <strain evidence="4">FD-172 SS1</strain>
    </source>
</reference>
<dbReference type="SMART" id="SM00155">
    <property type="entry name" value="PLDc"/>
    <property type="match status" value="2"/>
</dbReference>
<sequence>MTKTTTASSDHVLHLCASTETIASELAKDPSQPVEKVVEALRKKWNREDGSQPKHEEAYSLDRAAECGKFPYRPSDLFLKIYSDVLGTLNADSLAGLTAPSLLGASGTIPLSIVSVIPDIMRHYADLIVHAQHEAFIATNYWEPSNAAKIISDALRELSKRCERDGRKVVVKFMYDRGTPSQMYNNHALVHPDGWEQVGLPKPDEIQHISLEVVNYHRPLLGTFHAKYMVVDRKVACINSNNMQDRPNLEMMVHLEGPIVQSFYDMALLSWSNALNPPLPLLSNPPDLTNVKYKFQYDNEHLQYIDTEFMSKASRALLGKQHEAMANHPEDDGVGQDGSRTKAAVRTVAGIHGADGGELGTDDLIGQHPAMNVPSQGESEAVRDKHRDANADANSNNNNNDQQLNGNGNGAATATNGSSQQAKPHGGSDSPPTVDGQNDGQTPAPSLSPSNKSRGAEITKLLNADGKYDATTAPNDEASLDDFMPHIMHEPHDPVPIAMVNRHPQGKPCNTGEHTVPQDVAWLSALKNAQQSVFIQSPTLNASPVVPAIIEACQRGVVVTIYLSLGYNDLGEMLPGQGGTNEQVVHTMYETLNKDGKQDRLRVHWYTGKDQVEPMGAAAKKRSSHVKYMSVDDQIAILGNGNQDTQSWFHSQEVNILVDSPQIVREWHRGIDANQNTGYYGRVSDKDGVWRAPDGRAVESSGTKSAGIMGVIKGLGAAVARVRGTGGF</sequence>
<dbReference type="Proteomes" id="UP000027195">
    <property type="component" value="Unassembled WGS sequence"/>
</dbReference>
<proteinExistence type="predicted"/>
<feature type="compositionally biased region" description="Polar residues" evidence="1">
    <location>
        <begin position="435"/>
        <end position="453"/>
    </location>
</feature>
<dbReference type="PANTHER" id="PTHR21248:SF22">
    <property type="entry name" value="PHOSPHOLIPASE D"/>
    <property type="match status" value="1"/>
</dbReference>
<evidence type="ECO:0000313" key="3">
    <source>
        <dbReference type="EMBL" id="KDQ09583.1"/>
    </source>
</evidence>
<dbReference type="InterPro" id="IPR001736">
    <property type="entry name" value="PLipase_D/transphosphatidylase"/>
</dbReference>
<protein>
    <recommendedName>
        <fullName evidence="2">PLD phosphodiesterase domain-containing protein</fullName>
    </recommendedName>
</protein>
<dbReference type="InParanoid" id="A0A067M1D7"/>
<dbReference type="PANTHER" id="PTHR21248">
    <property type="entry name" value="CARDIOLIPIN SYNTHASE"/>
    <property type="match status" value="1"/>
</dbReference>
<accession>A0A067M1D7</accession>
<feature type="compositionally biased region" description="Low complexity" evidence="1">
    <location>
        <begin position="391"/>
        <end position="418"/>
    </location>
</feature>
<dbReference type="AlphaFoldDB" id="A0A067M1D7"/>
<keyword evidence="4" id="KW-1185">Reference proteome</keyword>
<feature type="domain" description="PLD phosphodiesterase" evidence="2">
    <location>
        <begin position="620"/>
        <end position="647"/>
    </location>
</feature>
<dbReference type="HOGENOM" id="CLU_008053_1_0_1"/>
<dbReference type="Gene3D" id="3.30.870.10">
    <property type="entry name" value="Endonuclease Chain A"/>
    <property type="match status" value="2"/>
</dbReference>
<feature type="compositionally biased region" description="Basic and acidic residues" evidence="1">
    <location>
        <begin position="380"/>
        <end position="390"/>
    </location>
</feature>
<name>A0A067M1D7_BOTB1</name>
<feature type="domain" description="PLD phosphodiesterase" evidence="2">
    <location>
        <begin position="220"/>
        <end position="247"/>
    </location>
</feature>
<dbReference type="Pfam" id="PF13091">
    <property type="entry name" value="PLDc_2"/>
    <property type="match status" value="1"/>
</dbReference>
<evidence type="ECO:0000259" key="2">
    <source>
        <dbReference type="PROSITE" id="PS50035"/>
    </source>
</evidence>
<organism evidence="3 4">
    <name type="scientific">Botryobasidium botryosum (strain FD-172 SS1)</name>
    <dbReference type="NCBI Taxonomy" id="930990"/>
    <lineage>
        <taxon>Eukaryota</taxon>
        <taxon>Fungi</taxon>
        <taxon>Dikarya</taxon>
        <taxon>Basidiomycota</taxon>
        <taxon>Agaricomycotina</taxon>
        <taxon>Agaricomycetes</taxon>
        <taxon>Cantharellales</taxon>
        <taxon>Botryobasidiaceae</taxon>
        <taxon>Botryobasidium</taxon>
    </lineage>
</organism>
<dbReference type="InterPro" id="IPR025202">
    <property type="entry name" value="PLD-like_dom"/>
</dbReference>
<gene>
    <name evidence="3" type="ORF">BOTBODRAFT_178962</name>
</gene>
<dbReference type="CDD" id="cd00138">
    <property type="entry name" value="PLDc_SF"/>
    <property type="match status" value="2"/>
</dbReference>
<dbReference type="OrthoDB" id="9997422at2759"/>
<dbReference type="SUPFAM" id="SSF56024">
    <property type="entry name" value="Phospholipase D/nuclease"/>
    <property type="match status" value="2"/>
</dbReference>
<feature type="region of interest" description="Disordered" evidence="1">
    <location>
        <begin position="351"/>
        <end position="453"/>
    </location>
</feature>
<evidence type="ECO:0000313" key="4">
    <source>
        <dbReference type="Proteomes" id="UP000027195"/>
    </source>
</evidence>
<dbReference type="PROSITE" id="PS50035">
    <property type="entry name" value="PLD"/>
    <property type="match status" value="2"/>
</dbReference>
<dbReference type="STRING" id="930990.A0A067M1D7"/>
<dbReference type="GO" id="GO:0030572">
    <property type="term" value="F:phosphatidyltransferase activity"/>
    <property type="evidence" value="ECO:0007669"/>
    <property type="project" value="UniProtKB-ARBA"/>
</dbReference>